<organism evidence="13 14">
    <name type="scientific">Proteiniborus ethanoligenes</name>
    <dbReference type="NCBI Taxonomy" id="415015"/>
    <lineage>
        <taxon>Bacteria</taxon>
        <taxon>Bacillati</taxon>
        <taxon>Bacillota</taxon>
        <taxon>Clostridia</taxon>
        <taxon>Eubacteriales</taxon>
        <taxon>Proteiniborus</taxon>
    </lineage>
</organism>
<keyword evidence="6 11" id="KW-1133">Transmembrane helix</keyword>
<dbReference type="Pfam" id="PF00999">
    <property type="entry name" value="Na_H_Exchanger"/>
    <property type="match status" value="1"/>
</dbReference>
<dbReference type="EMBL" id="FNQE01000007">
    <property type="protein sequence ID" value="SDY78212.1"/>
    <property type="molecule type" value="Genomic_DNA"/>
</dbReference>
<dbReference type="GO" id="GO:0016020">
    <property type="term" value="C:membrane"/>
    <property type="evidence" value="ECO:0007669"/>
    <property type="project" value="UniProtKB-SubCell"/>
</dbReference>
<reference evidence="13 14" key="1">
    <citation type="submission" date="2016-10" db="EMBL/GenBank/DDBJ databases">
        <authorList>
            <person name="de Groot N.N."/>
        </authorList>
    </citation>
    <scope>NUCLEOTIDE SEQUENCE [LARGE SCALE GENOMIC DNA]</scope>
    <source>
        <strain evidence="13 14">DSM 21650</strain>
    </source>
</reference>
<feature type="transmembrane region" description="Helical" evidence="11">
    <location>
        <begin position="350"/>
        <end position="370"/>
    </location>
</feature>
<feature type="transmembrane region" description="Helical" evidence="11">
    <location>
        <begin position="209"/>
        <end position="227"/>
    </location>
</feature>
<dbReference type="OrthoDB" id="9793589at2"/>
<dbReference type="STRING" id="415015.SAMN05660462_00893"/>
<evidence type="ECO:0000256" key="9">
    <source>
        <dbReference type="ARBA" id="ARBA00023136"/>
    </source>
</evidence>
<evidence type="ECO:0000256" key="3">
    <source>
        <dbReference type="ARBA" id="ARBA00022448"/>
    </source>
</evidence>
<dbReference type="GO" id="GO:0006814">
    <property type="term" value="P:sodium ion transport"/>
    <property type="evidence" value="ECO:0007669"/>
    <property type="project" value="UniProtKB-KW"/>
</dbReference>
<keyword evidence="7" id="KW-0915">Sodium</keyword>
<gene>
    <name evidence="13" type="ORF">SAMN05660462_00893</name>
</gene>
<dbReference type="PANTHER" id="PTHR43562">
    <property type="entry name" value="NAPA-TYPE SODIUM/HYDROGEN ANTIPORTER"/>
    <property type="match status" value="1"/>
</dbReference>
<feature type="transmembrane region" description="Helical" evidence="11">
    <location>
        <begin position="263"/>
        <end position="282"/>
    </location>
</feature>
<feature type="transmembrane region" description="Helical" evidence="11">
    <location>
        <begin position="174"/>
        <end position="197"/>
    </location>
</feature>
<evidence type="ECO:0000256" key="8">
    <source>
        <dbReference type="ARBA" id="ARBA00023065"/>
    </source>
</evidence>
<dbReference type="InterPro" id="IPR006153">
    <property type="entry name" value="Cation/H_exchanger_TM"/>
</dbReference>
<keyword evidence="14" id="KW-1185">Reference proteome</keyword>
<feature type="transmembrane region" description="Helical" evidence="11">
    <location>
        <begin position="112"/>
        <end position="131"/>
    </location>
</feature>
<evidence type="ECO:0000256" key="2">
    <source>
        <dbReference type="ARBA" id="ARBA00005551"/>
    </source>
</evidence>
<dbReference type="GO" id="GO:1902600">
    <property type="term" value="P:proton transmembrane transport"/>
    <property type="evidence" value="ECO:0007669"/>
    <property type="project" value="InterPro"/>
</dbReference>
<accession>A0A1H3MNB0</accession>
<feature type="transmembrane region" description="Helical" evidence="11">
    <location>
        <begin position="52"/>
        <end position="71"/>
    </location>
</feature>
<dbReference type="Proteomes" id="UP000198625">
    <property type="component" value="Unassembled WGS sequence"/>
</dbReference>
<keyword evidence="4" id="KW-0050">Antiport</keyword>
<evidence type="ECO:0000256" key="5">
    <source>
        <dbReference type="ARBA" id="ARBA00022692"/>
    </source>
</evidence>
<dbReference type="PANTHER" id="PTHR43562:SF3">
    <property type="entry name" value="SODIUM ION_PROTON EXCHANGER (EUROFUNG)"/>
    <property type="match status" value="1"/>
</dbReference>
<feature type="transmembrane region" description="Helical" evidence="11">
    <location>
        <begin position="143"/>
        <end position="168"/>
    </location>
</feature>
<evidence type="ECO:0000256" key="7">
    <source>
        <dbReference type="ARBA" id="ARBA00023053"/>
    </source>
</evidence>
<protein>
    <submittedName>
        <fullName evidence="13">Transporter, CPA2 family</fullName>
    </submittedName>
</protein>
<sequence>MFLYQLAIILAAGAFGGYLCRKINQPAVLGQLIFGILIGPSLFKLVEPSETFIHLADLGVVLLMFIAGLETDIDEMISAGKSSFIIAMGGVIVPIAFGMGASLLFGNDAGESFFIGIILAATSVSITVETLREIDKLRTKQGITILSAAVIDDVVGIIMLSLVAGFISPGEGQSIWLVLVKLVGFFILALVLGFLVVKLSSKFFSFKNTTERIAGIGLIFCLLFSFIADEMGVAAITGAYLAGIMISSTPFKQKISYKMQELSYLLFTPIFFVVTGMEVDITHMLNDLGFGVVLMVAAILGKLIGCGFVARLLKFNKRESLQIGLGMIPRGEVALIITDIGLRLGVVHKGLFAAIIFMILTTTMISPPLLKKSFAKTS</sequence>
<feature type="transmembrane region" description="Helical" evidence="11">
    <location>
        <begin position="83"/>
        <end position="106"/>
    </location>
</feature>
<dbReference type="GO" id="GO:0015297">
    <property type="term" value="F:antiporter activity"/>
    <property type="evidence" value="ECO:0007669"/>
    <property type="project" value="UniProtKB-KW"/>
</dbReference>
<keyword evidence="8" id="KW-0406">Ion transport</keyword>
<feature type="domain" description="Cation/H+ exchanger transmembrane" evidence="12">
    <location>
        <begin position="14"/>
        <end position="370"/>
    </location>
</feature>
<evidence type="ECO:0000256" key="11">
    <source>
        <dbReference type="SAM" id="Phobius"/>
    </source>
</evidence>
<evidence type="ECO:0000256" key="6">
    <source>
        <dbReference type="ARBA" id="ARBA00022989"/>
    </source>
</evidence>
<evidence type="ECO:0000313" key="14">
    <source>
        <dbReference type="Proteomes" id="UP000198625"/>
    </source>
</evidence>
<comment type="similarity">
    <text evidence="2">Belongs to the monovalent cation:proton antiporter 2 (CPA2) transporter (TC 2.A.37) family.</text>
</comment>
<evidence type="ECO:0000313" key="13">
    <source>
        <dbReference type="EMBL" id="SDY78212.1"/>
    </source>
</evidence>
<name>A0A1H3MNB0_9FIRM</name>
<dbReference type="InterPro" id="IPR038770">
    <property type="entry name" value="Na+/solute_symporter_sf"/>
</dbReference>
<evidence type="ECO:0000256" key="1">
    <source>
        <dbReference type="ARBA" id="ARBA00004141"/>
    </source>
</evidence>
<keyword evidence="10" id="KW-0739">Sodium transport</keyword>
<proteinExistence type="inferred from homology"/>
<feature type="transmembrane region" description="Helical" evidence="11">
    <location>
        <begin position="233"/>
        <end position="251"/>
    </location>
</feature>
<feature type="transmembrane region" description="Helical" evidence="11">
    <location>
        <begin position="288"/>
        <end position="313"/>
    </location>
</feature>
<keyword evidence="5 11" id="KW-0812">Transmembrane</keyword>
<dbReference type="Gene3D" id="1.20.1530.20">
    <property type="match status" value="1"/>
</dbReference>
<feature type="transmembrane region" description="Helical" evidence="11">
    <location>
        <begin position="28"/>
        <end position="46"/>
    </location>
</feature>
<evidence type="ECO:0000256" key="10">
    <source>
        <dbReference type="ARBA" id="ARBA00023201"/>
    </source>
</evidence>
<comment type="subcellular location">
    <subcellularLocation>
        <location evidence="1">Membrane</location>
        <topology evidence="1">Multi-pass membrane protein</topology>
    </subcellularLocation>
</comment>
<dbReference type="AlphaFoldDB" id="A0A1H3MNB0"/>
<feature type="transmembrane region" description="Helical" evidence="11">
    <location>
        <begin position="6"/>
        <end position="21"/>
    </location>
</feature>
<keyword evidence="9 11" id="KW-0472">Membrane</keyword>
<dbReference type="RefSeq" id="WP_091727780.1">
    <property type="nucleotide sequence ID" value="NZ_FNQE01000007.1"/>
</dbReference>
<keyword evidence="3" id="KW-0813">Transport</keyword>
<evidence type="ECO:0000256" key="4">
    <source>
        <dbReference type="ARBA" id="ARBA00022449"/>
    </source>
</evidence>
<evidence type="ECO:0000259" key="12">
    <source>
        <dbReference type="Pfam" id="PF00999"/>
    </source>
</evidence>